<dbReference type="InterPro" id="IPR000424">
    <property type="entry name" value="Primosome_PriB/ssb"/>
</dbReference>
<dbReference type="InterPro" id="IPR012340">
    <property type="entry name" value="NA-bd_OB-fold"/>
</dbReference>
<name>A0ABV1E0M5_9FIRM</name>
<reference evidence="3 4" key="1">
    <citation type="submission" date="2024-03" db="EMBL/GenBank/DDBJ databases">
        <title>Human intestinal bacterial collection.</title>
        <authorList>
            <person name="Pauvert C."/>
            <person name="Hitch T.C.A."/>
            <person name="Clavel T."/>
        </authorList>
    </citation>
    <scope>NUCLEOTIDE SEQUENCE [LARGE SCALE GENOMIC DNA]</scope>
    <source>
        <strain evidence="3 4">CLA-JM-H44</strain>
    </source>
</reference>
<protein>
    <submittedName>
        <fullName evidence="3">Single-stranded DNA-binding protein</fullName>
    </submittedName>
</protein>
<evidence type="ECO:0000313" key="3">
    <source>
        <dbReference type="EMBL" id="MEQ2440132.1"/>
    </source>
</evidence>
<dbReference type="EMBL" id="JBBMFD010000005">
    <property type="protein sequence ID" value="MEQ2440132.1"/>
    <property type="molecule type" value="Genomic_DNA"/>
</dbReference>
<dbReference type="PROSITE" id="PS50935">
    <property type="entry name" value="SSB"/>
    <property type="match status" value="1"/>
</dbReference>
<dbReference type="SUPFAM" id="SSF50249">
    <property type="entry name" value="Nucleic acid-binding proteins"/>
    <property type="match status" value="1"/>
</dbReference>
<dbReference type="RefSeq" id="WP_349218520.1">
    <property type="nucleotide sequence ID" value="NZ_JBBMFD010000005.1"/>
</dbReference>
<comment type="caution">
    <text evidence="3">The sequence shown here is derived from an EMBL/GenBank/DDBJ whole genome shotgun (WGS) entry which is preliminary data.</text>
</comment>
<dbReference type="Proteomes" id="UP001489509">
    <property type="component" value="Unassembled WGS sequence"/>
</dbReference>
<evidence type="ECO:0000256" key="1">
    <source>
        <dbReference type="ARBA" id="ARBA00023125"/>
    </source>
</evidence>
<gene>
    <name evidence="3" type="ORF">WMO26_04760</name>
</gene>
<accession>A0ABV1E0M5</accession>
<organism evidence="3 4">
    <name type="scientific">Solibaculum intestinale</name>
    <dbReference type="NCBI Taxonomy" id="3133165"/>
    <lineage>
        <taxon>Bacteria</taxon>
        <taxon>Bacillati</taxon>
        <taxon>Bacillota</taxon>
        <taxon>Clostridia</taxon>
        <taxon>Eubacteriales</taxon>
        <taxon>Oscillospiraceae</taxon>
        <taxon>Solibaculum</taxon>
    </lineage>
</organism>
<evidence type="ECO:0000256" key="2">
    <source>
        <dbReference type="PROSITE-ProRule" id="PRU00252"/>
    </source>
</evidence>
<sequence length="137" mass="15292">MAQTYVIGRVTADLELKTSINRHPYVRFDIAENIGGKEHRRTQYLQICAMGDDAERLVRARVKKGSLIWVSGSLELEVYTRRDGVTTDKRLKVLLDNWGFVPAGTDKAGTKALDSKFSESLDKISPVIDGEREALPG</sequence>
<dbReference type="CDD" id="cd04496">
    <property type="entry name" value="SSB_OBF"/>
    <property type="match status" value="1"/>
</dbReference>
<keyword evidence="1 2" id="KW-0238">DNA-binding</keyword>
<dbReference type="GO" id="GO:0003677">
    <property type="term" value="F:DNA binding"/>
    <property type="evidence" value="ECO:0007669"/>
    <property type="project" value="UniProtKB-KW"/>
</dbReference>
<keyword evidence="4" id="KW-1185">Reference proteome</keyword>
<evidence type="ECO:0000313" key="4">
    <source>
        <dbReference type="Proteomes" id="UP001489509"/>
    </source>
</evidence>
<dbReference type="Gene3D" id="2.40.50.140">
    <property type="entry name" value="Nucleic acid-binding proteins"/>
    <property type="match status" value="1"/>
</dbReference>
<dbReference type="Pfam" id="PF00436">
    <property type="entry name" value="SSB"/>
    <property type="match status" value="1"/>
</dbReference>
<proteinExistence type="predicted"/>